<keyword evidence="5 7" id="KW-0560">Oxidoreductase</keyword>
<dbReference type="InterPro" id="IPR006139">
    <property type="entry name" value="D-isomer_2_OHA_DH_cat_dom"/>
</dbReference>
<dbReference type="Pfam" id="PF00389">
    <property type="entry name" value="2-Hacid_dh"/>
    <property type="match status" value="1"/>
</dbReference>
<keyword evidence="6" id="KW-0520">NAD</keyword>
<organism evidence="10">
    <name type="scientific">Bombyx mori</name>
    <name type="common">Silk moth</name>
    <dbReference type="NCBI Taxonomy" id="7091"/>
    <lineage>
        <taxon>Eukaryota</taxon>
        <taxon>Metazoa</taxon>
        <taxon>Ecdysozoa</taxon>
        <taxon>Arthropoda</taxon>
        <taxon>Hexapoda</taxon>
        <taxon>Insecta</taxon>
        <taxon>Pterygota</taxon>
        <taxon>Neoptera</taxon>
        <taxon>Endopterygota</taxon>
        <taxon>Lepidoptera</taxon>
        <taxon>Glossata</taxon>
        <taxon>Ditrysia</taxon>
        <taxon>Bombycoidea</taxon>
        <taxon>Bombycidae</taxon>
        <taxon>Bombycinae</taxon>
        <taxon>Bombyx</taxon>
    </lineage>
</organism>
<evidence type="ECO:0000256" key="2">
    <source>
        <dbReference type="ARBA" id="ARBA00011881"/>
    </source>
</evidence>
<keyword evidence="3" id="KW-0597">Phosphoprotein</keyword>
<dbReference type="GO" id="GO:0004617">
    <property type="term" value="F:phosphoglycerate dehydrogenase activity"/>
    <property type="evidence" value="ECO:0007669"/>
    <property type="project" value="TreeGrafter"/>
</dbReference>
<accession>H9JRZ9</accession>
<dbReference type="eggNOG" id="KOG0068">
    <property type="taxonomic scope" value="Eukaryota"/>
</dbReference>
<dbReference type="PANTHER" id="PTHR42938:SF22">
    <property type="entry name" value="D-3-PHOSPHOGLYCERATE DEHYDROGENASE"/>
    <property type="match status" value="1"/>
</dbReference>
<dbReference type="PaxDb" id="7091-BGIBMGA012309-TA"/>
<dbReference type="SMR" id="H9JRZ9"/>
<comment type="similarity">
    <text evidence="1 7">Belongs to the D-isomer specific 2-hydroxyacid dehydrogenase family.</text>
</comment>
<dbReference type="PANTHER" id="PTHR42938">
    <property type="entry name" value="FORMATE DEHYDROGENASE 1"/>
    <property type="match status" value="1"/>
</dbReference>
<dbReference type="Gene3D" id="3.40.50.720">
    <property type="entry name" value="NAD(P)-binding Rossmann-like Domain"/>
    <property type="match status" value="2"/>
</dbReference>
<gene>
    <name evidence="10" type="primary">bmphgdh</name>
</gene>
<evidence type="ECO:0000256" key="1">
    <source>
        <dbReference type="ARBA" id="ARBA00005854"/>
    </source>
</evidence>
<evidence type="ECO:0000259" key="9">
    <source>
        <dbReference type="Pfam" id="PF02826"/>
    </source>
</evidence>
<dbReference type="OMA" id="SKGCWEV"/>
<dbReference type="InterPro" id="IPR006140">
    <property type="entry name" value="D-isomer_DH_NAD-bd"/>
</dbReference>
<dbReference type="SUPFAM" id="SSF51735">
    <property type="entry name" value="NAD(P)-binding Rossmann-fold domains"/>
    <property type="match status" value="1"/>
</dbReference>
<dbReference type="AlphaFoldDB" id="H9JRZ9"/>
<feature type="domain" description="D-isomer specific 2-hydroxyacid dehydrogenase NAD-binding" evidence="9">
    <location>
        <begin position="216"/>
        <end position="392"/>
    </location>
</feature>
<evidence type="ECO:0000259" key="8">
    <source>
        <dbReference type="Pfam" id="PF00389"/>
    </source>
</evidence>
<feature type="domain" description="D-isomer specific 2-hydroxyacid dehydrogenase catalytic" evidence="8">
    <location>
        <begin position="113"/>
        <end position="417"/>
    </location>
</feature>
<dbReference type="InterPro" id="IPR029752">
    <property type="entry name" value="D-isomer_DH_CS1"/>
</dbReference>
<evidence type="ECO:0000256" key="5">
    <source>
        <dbReference type="ARBA" id="ARBA00023002"/>
    </source>
</evidence>
<dbReference type="InParanoid" id="H9JRZ9"/>
<proteinExistence type="evidence at transcript level"/>
<evidence type="ECO:0000313" key="10">
    <source>
        <dbReference type="EMBL" id="BCI93003.1"/>
    </source>
</evidence>
<dbReference type="PROSITE" id="PS00065">
    <property type="entry name" value="D_2_HYDROXYACID_DH_1"/>
    <property type="match status" value="1"/>
</dbReference>
<evidence type="ECO:0000256" key="4">
    <source>
        <dbReference type="ARBA" id="ARBA00022990"/>
    </source>
</evidence>
<comment type="subunit">
    <text evidence="2">Homotetramer.</text>
</comment>
<name>H9JRZ9_BOMMO</name>
<sequence length="432" mass="46581">MIYAHSSFLIQLIFADSALSSSLFFNAQAIRLATYAQTGECRCQSLPDARRRRTPASSLTTIALPGLERICQNSDYWSIIIKGTFTKYKGGRDVLKQKKYKKITKMVVDIKSVLIVDGVGAKCAELLNAYGIATTTKAKISKEELLMEIPNHDALVVRSATQVTKEVLDAGVKLKVVGRAGAGVDNIDVDSAGKKGVGVINAPGANALSACELTCTLMLVLARHVVPASTALKAGRWDRALYTGSELAGKTLAILGLGRVGREVATRMYAFGMNIIGFDPFVSADQCAQFHCTKMELEDIWPLADYITLHTPLIESTRNFINADVLKQCKKGVKIINVGRGGLIQETDFLQALKSGKVGGAALDVFEQEPPTDPVTLEIIQQPAVIATPHLGASTKEAQVRVGQEIAEQLVNLVKPGTFPTLLAEVTRVLNK</sequence>
<dbReference type="SUPFAM" id="SSF52283">
    <property type="entry name" value="Formate/glycerate dehydrogenase catalytic domain-like"/>
    <property type="match status" value="1"/>
</dbReference>
<evidence type="ECO:0000256" key="3">
    <source>
        <dbReference type="ARBA" id="ARBA00022553"/>
    </source>
</evidence>
<protein>
    <submittedName>
        <fullName evidence="10">D-3-phosphoglycerate dehydrogenase</fullName>
    </submittedName>
</protein>
<keyword evidence="4" id="KW-0007">Acetylation</keyword>
<dbReference type="HOGENOM" id="CLU_019796_1_3_1"/>
<dbReference type="GO" id="GO:0051287">
    <property type="term" value="F:NAD binding"/>
    <property type="evidence" value="ECO:0007669"/>
    <property type="project" value="InterPro"/>
</dbReference>
<dbReference type="CDD" id="cd12173">
    <property type="entry name" value="PGDH_4"/>
    <property type="match status" value="1"/>
</dbReference>
<dbReference type="InterPro" id="IPR036291">
    <property type="entry name" value="NAD(P)-bd_dom_sf"/>
</dbReference>
<reference evidence="10" key="1">
    <citation type="submission" date="2020-07" db="EMBL/GenBank/DDBJ databases">
        <title>Identification of D-3-Phosphoglycerate dehydrogenase from the silkworm Bombyx mori.</title>
        <authorList>
            <person name="Yamamoto K."/>
            <person name="Haque R.H."/>
        </authorList>
    </citation>
    <scope>NUCLEOTIDE SEQUENCE</scope>
</reference>
<evidence type="ECO:0000256" key="6">
    <source>
        <dbReference type="ARBA" id="ARBA00023027"/>
    </source>
</evidence>
<dbReference type="FunCoup" id="H9JRZ9">
    <property type="interactions" value="523"/>
</dbReference>
<dbReference type="EMBL" id="LC571602">
    <property type="protein sequence ID" value="BCI93003.1"/>
    <property type="molecule type" value="mRNA"/>
</dbReference>
<dbReference type="FunFam" id="3.40.50.720:FF:000021">
    <property type="entry name" value="D-3-phosphoglycerate dehydrogenase"/>
    <property type="match status" value="1"/>
</dbReference>
<dbReference type="Pfam" id="PF02826">
    <property type="entry name" value="2-Hacid_dh_C"/>
    <property type="match status" value="1"/>
</dbReference>
<evidence type="ECO:0000256" key="7">
    <source>
        <dbReference type="RuleBase" id="RU003719"/>
    </source>
</evidence>
<dbReference type="STRING" id="7091.H9JRZ9"/>